<dbReference type="PANTHER" id="PTHR13715:SF99">
    <property type="entry name" value="INOSITOL 1,4,5-TRISPHOSPHATE RECEPTOR-LIKE PROTEIN A"/>
    <property type="match status" value="1"/>
</dbReference>
<organism evidence="4 5">
    <name type="scientific">Blattamonas nauphoetae</name>
    <dbReference type="NCBI Taxonomy" id="2049346"/>
    <lineage>
        <taxon>Eukaryota</taxon>
        <taxon>Metamonada</taxon>
        <taxon>Preaxostyla</taxon>
        <taxon>Oxymonadida</taxon>
        <taxon>Blattamonas</taxon>
    </lineage>
</organism>
<feature type="transmembrane region" description="Helical" evidence="3">
    <location>
        <begin position="3368"/>
        <end position="3388"/>
    </location>
</feature>
<gene>
    <name evidence="4" type="ORF">BLNAU_4862</name>
</gene>
<evidence type="ECO:0000256" key="3">
    <source>
        <dbReference type="SAM" id="Phobius"/>
    </source>
</evidence>
<feature type="region of interest" description="Disordered" evidence="2">
    <location>
        <begin position="951"/>
        <end position="971"/>
    </location>
</feature>
<evidence type="ECO:0000313" key="5">
    <source>
        <dbReference type="Proteomes" id="UP001281761"/>
    </source>
</evidence>
<dbReference type="PANTHER" id="PTHR13715">
    <property type="entry name" value="RYANODINE RECEPTOR AND IP3 RECEPTOR"/>
    <property type="match status" value="1"/>
</dbReference>
<feature type="region of interest" description="Disordered" evidence="2">
    <location>
        <begin position="2047"/>
        <end position="2070"/>
    </location>
</feature>
<feature type="transmembrane region" description="Helical" evidence="3">
    <location>
        <begin position="3277"/>
        <end position="3295"/>
    </location>
</feature>
<sequence>MAICFGDIVILSSKISDRTVLLSERIGPASFLFDEELFKNDLQFMSHFGRNCWEIIGLSRFSTDTTPSDLTETPDDLFGCRLHYGDKFVLRNLLTRQIFSFLQDFSSSFRRKDEIRGKAELEFLSPSVSQKKGHTIENGDSVVVIDNSTGLLVSYDASTIHTFGSSLSKPQWLPLAGTKTSQWTITTFGLGIWDRYSEYNLNNTSNKDIRRSCSDQIKQEFVSGSIISIGDTQHTTFLSGFSPLCDSYLLNKSNQDSRDSTTSHPEAPQPLFRILPTRPVKIDSIPNEQHQLSKTSIFERGIVMNAITQDFVDLTEMWELDLVSGRFSDYNTFLFDLSKANVRLRWNTPFRVRSLLSGKYLSVSTDSATNLEEKAKYDQQQTVQVPQSVQDPFKSPDQTEPPPTPNTPKEKPKSEDDAENNSSGEIVWSSDQDDIDNTLFVCVPINEYLLTNLVSHSHPFSIVHVATLSRLIRGNLFSIEADEVKKRLQRELDLARIRNEDGSVPLEGSFGHSRASGDGPRSLSHSLSRSRGKSFGSLRSKPSKGSGFSNQFGAQFFRTKEERDNPIEPFSEYLTLSTRCIWGSQKAVGEKERTKEDVKRELMREYTTKEFMEIDEMNSLAREDEKMEEMNEDEKMKLMSQLFRSMTDEETDEDFVITRKGDRASSLVCFILGSSHTVTDLMTELPRKTDQTTEFPLSTIIQLDLVLTMLTNVLFPLVDSKDPVAVLYMVSFIHTFNSLPSPRQDTEFDVVPLTNSQTLQNTIAQAGFLRSCLDILDHLSPSSRLAHAEHPQHLAAVNSLRNTCLFILSALCFKNEYCASIVKRRDLKWLFSTNFVNALVLFHTVFCSNARFTDTISEVYIKEAIAASTQQTENGAQLILNKSRCIVFLNSLCEFRPNQVVLLPLTKFLGVTTFQADFADLQILKTWKKDTGETGPLTILRKALQKEADTVGDEDSFLTQPKKLDEQTEDDDSGTQIRVFVFKSNQNKLAEILKKHRDGTSLFTQQDALLLDATPREDTDKTPTDTDSTPTHSILFESLEGYRGFTRPEFLKSVDSLNFPPSDDQKPFALTKDYVREKDYRTNETGEEFSLERDPEWWMHLALSLRMFTVLTHQARKESVIAARALFPHVTLFAMVFTPEIPGHVRIEAFRLLRVLFLTPHAESITESLKQAGPPVDEKLTKSEKRILRTKKSLFRAIRAVSLIINALLIAQSNSSRKASQNETPDQSHQNQGLASQNGMTDERKKVKALNPNMRFLGQLTLAQQFRFLNQIVLCLHCCLSTQGNNSSESDFFTEPYFREATSVEEYFILRNGKRVQIDEAEAKRIKEKATQMRATERGPVETIVSRPLSGLKQTLSYLVSSPFRLREPLVIIQHYEWYDEVETVLTKRGELKSPLPPAVVRVLCREIKTSARRIREMMKKREAQKTIKTHWHDFLKLKPEETKKKARIGDNSDLIALLDRNLNQPIEPNVKTELASWKPVLEPDDTGIRERLEWAEVKMRSLLLSDHVAEGHLQGLLNFIESLVIHGSASELFDVYERKDAKFAHLIESSSHSHTPTPSPLQHQRSQTFSFHGPQHSAEKFESVSGISITSHHPLDDLLDHRTPPDPVLIKLAECSKQTPPSLQSVQIRPTLVSLVQQLDLVQFLSLATHHPHSKIDDRCRFYRLLLLILNGESLADAEHPASMSRIAAAILLDRLFISLRSNEELIQTSSTVLASALLVRLLRVQAVSAVVTPKQVKMVCLRLGEKLEKEEQNNLIRILVLACGMPSHPLRTNQSTIIKSGVPNIHRILFPPKETKETSGHTSELNELREQENYMWDAAAEFKRIDDTDNCGDDLVLHIVRCLYGIRGETTLPPTEPWHVGEKVLASLCFYHRSTVDRASTELEGQSDLAIRLSSVELLTSLSFGLSPESRFYVNTYLPFPSLVRAISPELRVVLPVSVVKIFHKAIMHGHLAFPLSNLTSSLEAASLHSLTNTLLASYTHSLSALALLSSSKVLEDDPKMKNLRLYQQVDLNHKSLIESIVDTINPNRPGMESPPLNPLIHPMEPQSPNPAIDSMKHQEPDPASPTLNSIATPKAAEISLLFSVRVCGQYLFYLLSECYQPTTQFLLTALRSQLRLTLSIDELKTYLKSSLNTANDTNPTKITLPVLTGSDKKLLTKFQVLNEWDVGFHQVLHRHSPQNKPEIESWLARPVQNEYPLTFSRFMFLFRKDIVFKDVHKGKTELNLLEKRPDPFELMYPTSQDTIKSPIYVFHKSEESFPSRLALALIERLFVPLQTLSTLIVLASDMFVTYDANTNINIPDFLFQIAKTAEPQHTDTSQPTDTNKPKNSSSVIREALFDSESGFSPEAASNPLNSVQNSLNQLKDWPIVLGYNASLFRGMSVLPHTRLAERPPSQSFPRALVRSIRVLLISPFVCLDTTTTSKFYTAISNLRNIRPTITLRPGQTYETFVHHFNQFEENVDLKKTSLCPSYLQDLPIIQNKDRNEKIQNLSTFCTAVGHINSFIRKSHHEKSSKLITLLNSEEEANPPTPTPPTQDTPKPADDQLQVRSDVSQLQSVDAKFFVVHQRSEVRTITDMFPKLGMASVELPFLVNMAVWQQRKAIEKDWREKLGQKSNTLTLTINTVERVLSKDIGDALTQLFHGWAKLQTEFNHETTEFEKSLHRTIPWKPCRDNNRIVCVVLNTYCHVYWSTGSNHLRLHLSRNGLLRQALIHAASTSLDVAAAALQTVSSIVLPPSLHKAELLSTVLRKKASDYPKYEVLPEVETEITLICLSLIVALMERQEWLFLPRFCEQLNELAAEISDPFVFATKIKWKKENNSFHTNTVLKAYIESALSLISHLTSSHNNIAQCVFGGLYTDTPSTRTRSEDDTGDSASVKCAIRLFSAKLRLIHLKYKKYLQLGTSDEQTRVDRKLTTEMKLTTLKASVAAQILQDEMIHPFFPSPEQHFDVIGSIIRLLSSLVPNVRVAHWALNVDVEHVNLLLTTLTNLISGPCLANQQRAIDSGIVSLLSTLLSLKPMIIIDCETNDDQRKINQECLKLDKNILNVCFALIEGPKRIQICELLLNAEIQSLLRKKVRKYEQFWDTWTEEHKPLFMSSEAELEWNVKVSTVRDTELRLMCLDAHLHEVESDAKSGNERLKVYDSLDHRMILEEMGKVEVVRTYASLDDDGERAIGKLVREELESKKNETRATIQESEEEHELMELVFFPIDEHVTTLPSSAHKSISQDCWKVPDPVGRMERFQTLSIGTHKGEKVNQKYDNNSFVQFILNNFVHQSVYITSIVVVIMSLILLIFKDFLTNPLGMEIVLLILIIVQFVLCAYKLIHAIILGNSTTTQKKAASYRIDQLRKNRNWKPKRVGIGTMVRHWLWALNWSIVSAVICLVFSGFAIWKPNFIAFLVIVLIQDIPIMETIITALSLNLQFLLLTLVLVVLLLGLYAVFLSFVYMNRVVIDGVNICDTLAGCFHMIVWSAPGGGSLHDWMTMTNVWDVVISLTFFVIVASVTINLFLAVINDSVGDKQAHMAEVSSRQLNECLICGQGRTDLEMAGIDFQTHVEKEHDVHNYFAFLMTLLANGENPQREVFVTGTEALILCHLRYETQSLTPSYFPMDESFYQNKRNSGDIFEDSEERREVGLSVGERKRDLEMERKKKEAMTALSATRVVKERLAKMNIQLEEIQKRMESMDGHKSGVIIRPITMIRQI</sequence>
<keyword evidence="3" id="KW-0472">Membrane</keyword>
<feature type="transmembrane region" description="Helical" evidence="3">
    <location>
        <begin position="3423"/>
        <end position="3444"/>
    </location>
</feature>
<name>A0ABQ9Y9C8_9EUKA</name>
<comment type="caution">
    <text evidence="4">The sequence shown here is derived from an EMBL/GenBank/DDBJ whole genome shotgun (WGS) entry which is preliminary data.</text>
</comment>
<keyword evidence="3" id="KW-0812">Transmembrane</keyword>
<accession>A0ABQ9Y9C8</accession>
<feature type="compositionally biased region" description="Low complexity" evidence="2">
    <location>
        <begin position="379"/>
        <end position="390"/>
    </location>
</feature>
<evidence type="ECO:0000256" key="2">
    <source>
        <dbReference type="SAM" id="MobiDB-lite"/>
    </source>
</evidence>
<feature type="coiled-coil region" evidence="1">
    <location>
        <begin position="3660"/>
        <end position="3687"/>
    </location>
</feature>
<feature type="transmembrane region" description="Helical" evidence="3">
    <location>
        <begin position="3307"/>
        <end position="3329"/>
    </location>
</feature>
<feature type="region of interest" description="Disordered" evidence="2">
    <location>
        <begin position="1216"/>
        <end position="1241"/>
    </location>
</feature>
<protein>
    <submittedName>
        <fullName evidence="4">Uncharacterized protein</fullName>
    </submittedName>
</protein>
<reference evidence="4 5" key="1">
    <citation type="journal article" date="2022" name="bioRxiv">
        <title>Genomics of Preaxostyla Flagellates Illuminates Evolutionary Transitions and the Path Towards Mitochondrial Loss.</title>
        <authorList>
            <person name="Novak L.V.F."/>
            <person name="Treitli S.C."/>
            <person name="Pyrih J."/>
            <person name="Halakuc P."/>
            <person name="Pipaliya S.V."/>
            <person name="Vacek V."/>
            <person name="Brzon O."/>
            <person name="Soukal P."/>
            <person name="Eme L."/>
            <person name="Dacks J.B."/>
            <person name="Karnkowska A."/>
            <person name="Elias M."/>
            <person name="Hampl V."/>
        </authorList>
    </citation>
    <scope>NUCLEOTIDE SEQUENCE [LARGE SCALE GENOMIC DNA]</scope>
    <source>
        <strain evidence="4">NAU3</strain>
        <tissue evidence="4">Gut</tissue>
    </source>
</reference>
<evidence type="ECO:0000313" key="4">
    <source>
        <dbReference type="EMBL" id="KAK2960309.1"/>
    </source>
</evidence>
<keyword evidence="5" id="KW-1185">Reference proteome</keyword>
<feature type="transmembrane region" description="Helical" evidence="3">
    <location>
        <begin position="3490"/>
        <end position="3512"/>
    </location>
</feature>
<keyword evidence="3" id="KW-1133">Transmembrane helix</keyword>
<feature type="compositionally biased region" description="Polar residues" evidence="2">
    <location>
        <begin position="1216"/>
        <end position="1240"/>
    </location>
</feature>
<feature type="transmembrane region" description="Helical" evidence="3">
    <location>
        <begin position="3395"/>
        <end position="3417"/>
    </location>
</feature>
<feature type="region of interest" description="Disordered" evidence="2">
    <location>
        <begin position="503"/>
        <end position="551"/>
    </location>
</feature>
<evidence type="ECO:0000256" key="1">
    <source>
        <dbReference type="SAM" id="Coils"/>
    </source>
</evidence>
<feature type="transmembrane region" description="Helical" evidence="3">
    <location>
        <begin position="3451"/>
        <end position="3470"/>
    </location>
</feature>
<dbReference type="InterPro" id="IPR015925">
    <property type="entry name" value="Ryanodine_IP3_receptor"/>
</dbReference>
<keyword evidence="1" id="KW-0175">Coiled coil</keyword>
<feature type="region of interest" description="Disordered" evidence="2">
    <location>
        <begin position="2524"/>
        <end position="2545"/>
    </location>
</feature>
<feature type="region of interest" description="Disordered" evidence="2">
    <location>
        <begin position="374"/>
        <end position="429"/>
    </location>
</feature>
<dbReference type="Proteomes" id="UP001281761">
    <property type="component" value="Unassembled WGS sequence"/>
</dbReference>
<proteinExistence type="predicted"/>
<dbReference type="EMBL" id="JARBJD010000024">
    <property type="protein sequence ID" value="KAK2960309.1"/>
    <property type="molecule type" value="Genomic_DNA"/>
</dbReference>